<protein>
    <recommendedName>
        <fullName evidence="6">DUF202 domain-containing protein</fullName>
    </recommendedName>
</protein>
<dbReference type="KEGG" id="psi:S70_13920"/>
<comment type="subcellular location">
    <subcellularLocation>
        <location evidence="1">Endomembrane system</location>
        <topology evidence="1">Multi-pass membrane protein</topology>
    </subcellularLocation>
</comment>
<keyword evidence="4 5" id="KW-0472">Membrane</keyword>
<reference evidence="7 8" key="1">
    <citation type="journal article" date="2012" name="J. Bacteriol.">
        <title>Complete Genome Sequence of Providencia stuartii Clinical Isolate MRSN 2154.</title>
        <authorList>
            <person name="Clifford R.J."/>
            <person name="Hang J."/>
            <person name="Riley M.C."/>
            <person name="Onmus-Leone F."/>
            <person name="Kuschner R.A."/>
            <person name="Lesho E.P."/>
            <person name="Waterman P.E."/>
        </authorList>
    </citation>
    <scope>NUCLEOTIDE SEQUENCE [LARGE SCALE GENOMIC DNA]</scope>
    <source>
        <strain evidence="7 8">MRSN 2154</strain>
    </source>
</reference>
<dbReference type="AlphaFoldDB" id="A0A140NQZ6"/>
<reference evidence="8" key="2">
    <citation type="submission" date="2012-04" db="EMBL/GenBank/DDBJ databases">
        <title>Complete genome sequence of Providencia stuartii clinical isolate MRSN 2154.</title>
        <authorList>
            <person name="Clifford R.J."/>
            <person name="Hang J."/>
            <person name="Riley M.C."/>
            <person name="Onmus-Leone F."/>
            <person name="Kuschner R.A."/>
            <person name="Lesho E.P."/>
            <person name="Waterman P.E."/>
        </authorList>
    </citation>
    <scope>NUCLEOTIDE SEQUENCE [LARGE SCALE GENOMIC DNA]</scope>
    <source>
        <strain evidence="8">MRSN 2154</strain>
    </source>
</reference>
<feature type="transmembrane region" description="Helical" evidence="5">
    <location>
        <begin position="77"/>
        <end position="98"/>
    </location>
</feature>
<evidence type="ECO:0000256" key="5">
    <source>
        <dbReference type="SAM" id="Phobius"/>
    </source>
</evidence>
<dbReference type="EMBL" id="CP003488">
    <property type="protein sequence ID" value="AFH94616.1"/>
    <property type="molecule type" value="Genomic_DNA"/>
</dbReference>
<feature type="transmembrane region" description="Helical" evidence="5">
    <location>
        <begin position="14"/>
        <end position="32"/>
    </location>
</feature>
<gene>
    <name evidence="7" type="ordered locus">S70_13920</name>
</gene>
<keyword evidence="2 5" id="KW-0812">Transmembrane</keyword>
<dbReference type="Pfam" id="PF02656">
    <property type="entry name" value="DUF202"/>
    <property type="match status" value="1"/>
</dbReference>
<dbReference type="HOGENOM" id="CLU_150487_3_0_6"/>
<evidence type="ECO:0000313" key="7">
    <source>
        <dbReference type="EMBL" id="AFH94616.1"/>
    </source>
</evidence>
<proteinExistence type="predicted"/>
<name>A0A140NQZ6_PROSM</name>
<evidence type="ECO:0000256" key="1">
    <source>
        <dbReference type="ARBA" id="ARBA00004127"/>
    </source>
</evidence>
<evidence type="ECO:0000313" key="8">
    <source>
        <dbReference type="Proteomes" id="UP000005012"/>
    </source>
</evidence>
<evidence type="ECO:0000256" key="3">
    <source>
        <dbReference type="ARBA" id="ARBA00022989"/>
    </source>
</evidence>
<feature type="domain" description="DUF202" evidence="6">
    <location>
        <begin position="3"/>
        <end position="54"/>
    </location>
</feature>
<dbReference type="InterPro" id="IPR003807">
    <property type="entry name" value="DUF202"/>
</dbReference>
<evidence type="ECO:0000259" key="6">
    <source>
        <dbReference type="Pfam" id="PF02656"/>
    </source>
</evidence>
<keyword evidence="3 5" id="KW-1133">Transmembrane helix</keyword>
<organism evidence="7 8">
    <name type="scientific">Providencia stuartii (strain MRSN 2154)</name>
    <dbReference type="NCBI Taxonomy" id="1157951"/>
    <lineage>
        <taxon>Bacteria</taxon>
        <taxon>Pseudomonadati</taxon>
        <taxon>Pseudomonadota</taxon>
        <taxon>Gammaproteobacteria</taxon>
        <taxon>Enterobacterales</taxon>
        <taxon>Morganellaceae</taxon>
        <taxon>Providencia</taxon>
    </lineage>
</organism>
<feature type="transmembrane region" description="Helical" evidence="5">
    <location>
        <begin position="39"/>
        <end position="57"/>
    </location>
</feature>
<dbReference type="GeneID" id="93520663"/>
<dbReference type="Proteomes" id="UP000005012">
    <property type="component" value="Chromosome"/>
</dbReference>
<evidence type="ECO:0000256" key="4">
    <source>
        <dbReference type="ARBA" id="ARBA00023136"/>
    </source>
</evidence>
<dbReference type="RefSeq" id="WP_004925569.1">
    <property type="nucleotide sequence ID" value="NC_017731.1"/>
</dbReference>
<evidence type="ECO:0000256" key="2">
    <source>
        <dbReference type="ARBA" id="ARBA00022692"/>
    </source>
</evidence>
<sequence length="100" mass="11104">MRDPGLQPERTQQAWSRTLLLLAINGLLFLRLGLIQSSWLALLGAVIAIALLCLISFKRSISTAYQNSGLKIDSSLFLYITAFAIFTMSILLIVHLLVDK</sequence>
<dbReference type="GO" id="GO:0012505">
    <property type="term" value="C:endomembrane system"/>
    <property type="evidence" value="ECO:0007669"/>
    <property type="project" value="UniProtKB-SubCell"/>
</dbReference>
<accession>A0A140NQZ6</accession>
<dbReference type="OrthoDB" id="3701077at2"/>